<proteinExistence type="predicted"/>
<dbReference type="AlphaFoldDB" id="A0AAD6QIN8"/>
<name>A0AAD6QIN8_9ROSI</name>
<comment type="caution">
    <text evidence="1">The sequence shown here is derived from an EMBL/GenBank/DDBJ whole genome shotgun (WGS) entry which is preliminary data.</text>
</comment>
<evidence type="ECO:0000313" key="1">
    <source>
        <dbReference type="EMBL" id="KAJ6991059.1"/>
    </source>
</evidence>
<organism evidence="1 2">
    <name type="scientific">Populus alba x Populus x berolinensis</name>
    <dbReference type="NCBI Taxonomy" id="444605"/>
    <lineage>
        <taxon>Eukaryota</taxon>
        <taxon>Viridiplantae</taxon>
        <taxon>Streptophyta</taxon>
        <taxon>Embryophyta</taxon>
        <taxon>Tracheophyta</taxon>
        <taxon>Spermatophyta</taxon>
        <taxon>Magnoliopsida</taxon>
        <taxon>eudicotyledons</taxon>
        <taxon>Gunneridae</taxon>
        <taxon>Pentapetalae</taxon>
        <taxon>rosids</taxon>
        <taxon>fabids</taxon>
        <taxon>Malpighiales</taxon>
        <taxon>Salicaceae</taxon>
        <taxon>Saliceae</taxon>
        <taxon>Populus</taxon>
    </lineage>
</organism>
<reference evidence="1" key="1">
    <citation type="journal article" date="2023" name="Mol. Ecol. Resour.">
        <title>Chromosome-level genome assembly of a triploid poplar Populus alba 'Berolinensis'.</title>
        <authorList>
            <person name="Chen S."/>
            <person name="Yu Y."/>
            <person name="Wang X."/>
            <person name="Wang S."/>
            <person name="Zhang T."/>
            <person name="Zhou Y."/>
            <person name="He R."/>
            <person name="Meng N."/>
            <person name="Wang Y."/>
            <person name="Liu W."/>
            <person name="Liu Z."/>
            <person name="Liu J."/>
            <person name="Guo Q."/>
            <person name="Huang H."/>
            <person name="Sederoff R.R."/>
            <person name="Wang G."/>
            <person name="Qu G."/>
            <person name="Chen S."/>
        </authorList>
    </citation>
    <scope>NUCLEOTIDE SEQUENCE</scope>
    <source>
        <strain evidence="1">SC-2020</strain>
    </source>
</reference>
<accession>A0AAD6QIN8</accession>
<evidence type="ECO:0000313" key="2">
    <source>
        <dbReference type="Proteomes" id="UP001164929"/>
    </source>
</evidence>
<sequence>MQTSVIIETDHESSVPSSKTLSLWNVSNGTYETPCFSPSLLLQNLVMVVPHPLSATEWIILYFIDWRKPCIYSLFYRGSSVLGALSHKPFSYKFGY</sequence>
<keyword evidence="2" id="KW-1185">Reference proteome</keyword>
<protein>
    <submittedName>
        <fullName evidence="1">Uncharacterized protein</fullName>
    </submittedName>
</protein>
<dbReference type="Proteomes" id="UP001164929">
    <property type="component" value="Chromosome 7"/>
</dbReference>
<gene>
    <name evidence="1" type="ORF">NC653_019316</name>
</gene>
<dbReference type="EMBL" id="JAQIZT010000007">
    <property type="protein sequence ID" value="KAJ6991059.1"/>
    <property type="molecule type" value="Genomic_DNA"/>
</dbReference>